<evidence type="ECO:0000313" key="1">
    <source>
        <dbReference type="EMBL" id="MCZ0833445.1"/>
    </source>
</evidence>
<sequence>MRIDELIHAAEEAEFTHVTDGATTWDLDDFLDAMVDDEGDYVMHFDGRVYQYDADGYEESTPRFFLEKNAKVMLSTDPIVEKYLQMALEHDVPFTYDDISFVNIKRLYDFVIGKIKAKFIDFEEVIKEVIECASVGTYELGRHETKSGNPEALSFDYDFDYDEEEDEASNRKIVF</sequence>
<evidence type="ECO:0000313" key="2">
    <source>
        <dbReference type="Proteomes" id="UP001067708"/>
    </source>
</evidence>
<dbReference type="RefSeq" id="WP_258418391.1">
    <property type="nucleotide sequence ID" value="NZ_JAPTNG010000023.1"/>
</dbReference>
<accession>A0ABT4I311</accession>
<organism evidence="1 2">
    <name type="scientific">Brevibacillus halotolerans</name>
    <dbReference type="NCBI Taxonomy" id="1507437"/>
    <lineage>
        <taxon>Bacteria</taxon>
        <taxon>Bacillati</taxon>
        <taxon>Bacillota</taxon>
        <taxon>Bacilli</taxon>
        <taxon>Bacillales</taxon>
        <taxon>Paenibacillaceae</taxon>
        <taxon>Brevibacillus</taxon>
    </lineage>
</organism>
<gene>
    <name evidence="1" type="ORF">O0535_22310</name>
</gene>
<name>A0ABT4I311_9BACL</name>
<proteinExistence type="predicted"/>
<dbReference type="Proteomes" id="UP001067708">
    <property type="component" value="Unassembled WGS sequence"/>
</dbReference>
<keyword evidence="2" id="KW-1185">Reference proteome</keyword>
<reference evidence="1" key="1">
    <citation type="submission" date="2022-09" db="EMBL/GenBank/DDBJ databases">
        <title>Genome analysis and characterization of larvicidal activity of Brevibacillus strains.</title>
        <authorList>
            <person name="Patrusheva E.V."/>
            <person name="Izotova A.O."/>
            <person name="Toshchakov S.V."/>
            <person name="Sineoky S.P."/>
        </authorList>
    </citation>
    <scope>NUCLEOTIDE SEQUENCE</scope>
    <source>
        <strain evidence="1">VKPM_B-13244</strain>
    </source>
</reference>
<protein>
    <submittedName>
        <fullName evidence="1">Uncharacterized protein</fullName>
    </submittedName>
</protein>
<comment type="caution">
    <text evidence="1">The sequence shown here is derived from an EMBL/GenBank/DDBJ whole genome shotgun (WGS) entry which is preliminary data.</text>
</comment>
<dbReference type="EMBL" id="JAPTNG010000023">
    <property type="protein sequence ID" value="MCZ0833445.1"/>
    <property type="molecule type" value="Genomic_DNA"/>
</dbReference>